<evidence type="ECO:0000256" key="1">
    <source>
        <dbReference type="ARBA" id="ARBA00022741"/>
    </source>
</evidence>
<proteinExistence type="predicted"/>
<comment type="caution">
    <text evidence="4">The sequence shown here is derived from an EMBL/GenBank/DDBJ whole genome shotgun (WGS) entry which is preliminary data.</text>
</comment>
<dbReference type="PANTHER" id="PTHR16305:SF35">
    <property type="entry name" value="TRANSCRIPTIONAL ACTIVATOR DOMAIN"/>
    <property type="match status" value="1"/>
</dbReference>
<dbReference type="Proteomes" id="UP001183610">
    <property type="component" value="Unassembled WGS sequence"/>
</dbReference>
<reference evidence="5" key="1">
    <citation type="submission" date="2023-07" db="EMBL/GenBank/DDBJ databases">
        <title>30 novel species of actinomycetes from the DSMZ collection.</title>
        <authorList>
            <person name="Nouioui I."/>
        </authorList>
    </citation>
    <scope>NUCLEOTIDE SEQUENCE [LARGE SCALE GENOMIC DNA]</scope>
    <source>
        <strain evidence="5">DSM 41979</strain>
    </source>
</reference>
<evidence type="ECO:0000313" key="4">
    <source>
        <dbReference type="EMBL" id="MDT0409557.1"/>
    </source>
</evidence>
<organism evidence="4 5">
    <name type="scientific">Streptomyces evansiae</name>
    <dbReference type="NCBI Taxonomy" id="3075535"/>
    <lineage>
        <taxon>Bacteria</taxon>
        <taxon>Bacillati</taxon>
        <taxon>Actinomycetota</taxon>
        <taxon>Actinomycetes</taxon>
        <taxon>Kitasatosporales</taxon>
        <taxon>Streptomycetaceae</taxon>
        <taxon>Streptomyces</taxon>
    </lineage>
</organism>
<keyword evidence="2" id="KW-0067">ATP-binding</keyword>
<keyword evidence="5" id="KW-1185">Reference proteome</keyword>
<accession>A0ABU2QYM4</accession>
<feature type="compositionally biased region" description="Basic and acidic residues" evidence="3">
    <location>
        <begin position="203"/>
        <end position="225"/>
    </location>
</feature>
<name>A0ABU2QYM4_9ACTN</name>
<evidence type="ECO:0000256" key="2">
    <source>
        <dbReference type="ARBA" id="ARBA00022840"/>
    </source>
</evidence>
<evidence type="ECO:0000313" key="5">
    <source>
        <dbReference type="Proteomes" id="UP001183610"/>
    </source>
</evidence>
<dbReference type="PANTHER" id="PTHR16305">
    <property type="entry name" value="TESTICULAR SOLUBLE ADENYLYL CYCLASE"/>
    <property type="match status" value="1"/>
</dbReference>
<dbReference type="EMBL" id="JAVRET010000019">
    <property type="protein sequence ID" value="MDT0409557.1"/>
    <property type="molecule type" value="Genomic_DNA"/>
</dbReference>
<gene>
    <name evidence="4" type="ORF">RM698_10930</name>
</gene>
<sequence>MRRIDLARLGHADVRRQLAGILGAEPEAALVDEIYARSEGNAFFVEELAVSLRAGHRPGLSESLRELLLVRVEALPPDAGRVLRLVAEGGSAVEHPLLATVSGMAEDALLDALRAATGAHLLSPTPEGDGYRFRHSLVREAVGEDLLPGERSALNRRYAETVEAAPHLVRAEERDARLAGYWYAAREPAKALPAALRAAASARDRRAYAEQPHHLDRALEPREQVPEPAPGTPVPLDLLAEAATAGP</sequence>
<keyword evidence="1" id="KW-0547">Nucleotide-binding</keyword>
<feature type="region of interest" description="Disordered" evidence="3">
    <location>
        <begin position="203"/>
        <end position="247"/>
    </location>
</feature>
<evidence type="ECO:0000256" key="3">
    <source>
        <dbReference type="SAM" id="MobiDB-lite"/>
    </source>
</evidence>
<protein>
    <submittedName>
        <fullName evidence="4">Uncharacterized protein</fullName>
    </submittedName>
</protein>
<dbReference type="RefSeq" id="WP_010281974.1">
    <property type="nucleotide sequence ID" value="NZ_JAVRET010000019.1"/>
</dbReference>